<dbReference type="EMBL" id="CP117270">
    <property type="protein sequence ID" value="WFS26518.1"/>
    <property type="molecule type" value="Genomic_DNA"/>
</dbReference>
<dbReference type="Pfam" id="PF02826">
    <property type="entry name" value="2-Hacid_dh_C"/>
    <property type="match status" value="1"/>
</dbReference>
<feature type="domain" description="D-isomer specific 2-hydroxyacid dehydrogenase NAD-binding" evidence="4">
    <location>
        <begin position="112"/>
        <end position="284"/>
    </location>
</feature>
<reference evidence="5" key="1">
    <citation type="journal article" date="2019" name="Phytopathology">
        <title>A Novel Group of Rhizobium tumorigenes-Like Agrobacteria Associated with Crown Gall Disease of Rhododendron and Blueberry.</title>
        <authorList>
            <person name="Kuzmanovic N."/>
            <person name="Behrens P."/>
            <person name="Idczak E."/>
            <person name="Wagner S."/>
            <person name="Gotz M."/>
            <person name="Sproer C."/>
            <person name="Bunk B."/>
            <person name="Overmann J."/>
            <person name="Smalla K."/>
        </authorList>
    </citation>
    <scope>NUCLEOTIDE SEQUENCE</scope>
    <source>
        <strain evidence="5">Rho-6.2</strain>
    </source>
</reference>
<dbReference type="InterPro" id="IPR006140">
    <property type="entry name" value="D-isomer_DH_NAD-bd"/>
</dbReference>
<proteinExistence type="inferred from homology"/>
<dbReference type="PANTHER" id="PTHR42789:SF1">
    <property type="entry name" value="D-ISOMER SPECIFIC 2-HYDROXYACID DEHYDROGENASE FAMILY PROTEIN (AFU_ORTHOLOGUE AFUA_6G10090)"/>
    <property type="match status" value="1"/>
</dbReference>
<evidence type="ECO:0000256" key="3">
    <source>
        <dbReference type="ARBA" id="ARBA00023027"/>
    </source>
</evidence>
<dbReference type="RefSeq" id="WP_142824879.1">
    <property type="nucleotide sequence ID" value="NZ_CP117270.1"/>
</dbReference>
<dbReference type="InterPro" id="IPR036291">
    <property type="entry name" value="NAD(P)-bd_dom_sf"/>
</dbReference>
<evidence type="ECO:0000259" key="4">
    <source>
        <dbReference type="Pfam" id="PF02826"/>
    </source>
</evidence>
<evidence type="ECO:0000313" key="5">
    <source>
        <dbReference type="EMBL" id="WFS26518.1"/>
    </source>
</evidence>
<protein>
    <submittedName>
        <fullName evidence="5">D-2-hydroxyacid dehydrogenase family protein</fullName>
    </submittedName>
</protein>
<geneLocation type="plasmid" evidence="5 6">
    <name>unnamed2</name>
</geneLocation>
<keyword evidence="2" id="KW-0560">Oxidoreductase</keyword>
<dbReference type="SUPFAM" id="SSF52283">
    <property type="entry name" value="Formate/glycerate dehydrogenase catalytic domain-like"/>
    <property type="match status" value="1"/>
</dbReference>
<evidence type="ECO:0000313" key="6">
    <source>
        <dbReference type="Proteomes" id="UP000318939"/>
    </source>
</evidence>
<comment type="similarity">
    <text evidence="1">Belongs to the D-isomer specific 2-hydroxyacid dehydrogenase family.</text>
</comment>
<keyword evidence="6" id="KW-1185">Reference proteome</keyword>
<reference evidence="5" key="2">
    <citation type="journal article" date="2023" name="MicrobiologyOpen">
        <title>Genomics of the tumorigenes clade of the family Rhizobiaceae and description of Rhizobium rhododendri sp. nov.</title>
        <authorList>
            <person name="Kuzmanovic N."/>
            <person name="diCenzo G.C."/>
            <person name="Bunk B."/>
            <person name="Sproeer C."/>
            <person name="Fruehling A."/>
            <person name="Neumann-Schaal M."/>
            <person name="Overmann J."/>
            <person name="Smalla K."/>
        </authorList>
    </citation>
    <scope>NUCLEOTIDE SEQUENCE</scope>
    <source>
        <strain evidence="5">Rho-6.2</strain>
        <plasmid evidence="5">unnamed2</plasmid>
    </source>
</reference>
<accession>A0ABY8IS01</accession>
<dbReference type="Gene3D" id="3.40.50.720">
    <property type="entry name" value="NAD(P)-binding Rossmann-like Domain"/>
    <property type="match status" value="2"/>
</dbReference>
<gene>
    <name evidence="5" type="ORF">PR018_27965</name>
</gene>
<evidence type="ECO:0000256" key="1">
    <source>
        <dbReference type="ARBA" id="ARBA00005854"/>
    </source>
</evidence>
<dbReference type="Proteomes" id="UP000318939">
    <property type="component" value="Plasmid unnamed2"/>
</dbReference>
<dbReference type="InterPro" id="IPR050857">
    <property type="entry name" value="D-2-hydroxyacid_DH"/>
</dbReference>
<organism evidence="5 6">
    <name type="scientific">Rhizobium rhododendri</name>
    <dbReference type="NCBI Taxonomy" id="2506430"/>
    <lineage>
        <taxon>Bacteria</taxon>
        <taxon>Pseudomonadati</taxon>
        <taxon>Pseudomonadota</taxon>
        <taxon>Alphaproteobacteria</taxon>
        <taxon>Hyphomicrobiales</taxon>
        <taxon>Rhizobiaceae</taxon>
        <taxon>Rhizobium/Agrobacterium group</taxon>
        <taxon>Rhizobium</taxon>
    </lineage>
</organism>
<name>A0ABY8IS01_9HYPH</name>
<dbReference type="PANTHER" id="PTHR42789">
    <property type="entry name" value="D-ISOMER SPECIFIC 2-HYDROXYACID DEHYDROGENASE FAMILY PROTEIN (AFU_ORTHOLOGUE AFUA_6G10090)"/>
    <property type="match status" value="1"/>
</dbReference>
<keyword evidence="5" id="KW-0614">Plasmid</keyword>
<dbReference type="SUPFAM" id="SSF51735">
    <property type="entry name" value="NAD(P)-binding Rossmann-fold domains"/>
    <property type="match status" value="1"/>
</dbReference>
<dbReference type="CDD" id="cd12169">
    <property type="entry name" value="PGDH_like_1"/>
    <property type="match status" value="1"/>
</dbReference>
<evidence type="ECO:0000256" key="2">
    <source>
        <dbReference type="ARBA" id="ARBA00023002"/>
    </source>
</evidence>
<sequence length="311" mass="33391">MKIAVLDDYQNVALTLADWSDVTARAEVTVFNDHLADRQKLVQRLAPFDVICVMRERTPLPAELLAQLPNLKLIVSTGARNASIDVGAAAERGIVVKHTGYASTATVEMTWALILGVARHVASENASLRSGGWQRSIGSDLNGKTLGLLGLGNVGSRVATIAQAFGMKTIAWSQNLTADKAEQFGTTLVSKEALFRQSDFLSVHLVLSDRSRGLVGADEIALMKPSAFLINTSRGPIVTEAALIDALKRKAIAGAAVDVFDVEPMLPDHPFRTLPNVLATPHIGYVSQSLYETFYGDTVSHVSEWLTANAG</sequence>
<keyword evidence="3" id="KW-0520">NAD</keyword>